<accession>A0A2J6TBL4</accession>
<dbReference type="EMBL" id="KZ613790">
    <property type="protein sequence ID" value="PMD60427.1"/>
    <property type="molecule type" value="Genomic_DNA"/>
</dbReference>
<evidence type="ECO:0000256" key="4">
    <source>
        <dbReference type="ARBA" id="ARBA00023033"/>
    </source>
</evidence>
<feature type="domain" description="FAD-binding" evidence="6">
    <location>
        <begin position="18"/>
        <end position="349"/>
    </location>
</feature>
<dbReference type="STRING" id="1095630.A0A2J6TBL4"/>
<keyword evidence="5" id="KW-0472">Membrane</keyword>
<dbReference type="InParanoid" id="A0A2J6TBL4"/>
<dbReference type="GO" id="GO:0004497">
    <property type="term" value="F:monooxygenase activity"/>
    <property type="evidence" value="ECO:0007669"/>
    <property type="project" value="UniProtKB-KW"/>
</dbReference>
<proteinExistence type="predicted"/>
<sequence>MSPPPSTFKTMSPTFKPKIAIIGAGPAGLTLARLLHLQNIPFTIFESEASANARSQGGTLDLRTATGLAAITACGLYDEFLKLARYDGEALKIMDKKGKVWFSAKGSGVDGGKKKKKDARPEIDRVVLRKLLLESVPGESIKWGRKLKRVSQESGSGDVRMVFEDGEEVVGFDLVVGTDGCWSKTRAFLSDEVPAYSGVCGIEQNISNAEERFPEICGLVNRGSVFIFGDGKSVNAQQLGDGSIKVAEYGARDVSWPKEHDAAKMDAVAIKSLLLEEHGDWGPEVKKMLESVDENGATMRTLFMLPIGFRWENKPGVTVIGDAAHVMVPFAGEGANLSMADSLYLAQWIQKSTDKASLHGNVAKFEQELFVRAKPVQQISFDNMKDMFFTPGAPRTAIESYLTRMVKHMAGPVIGTLAGAAIYTYYWGFKLMN</sequence>
<dbReference type="Proteomes" id="UP000235371">
    <property type="component" value="Unassembled WGS sequence"/>
</dbReference>
<dbReference type="SUPFAM" id="SSF51905">
    <property type="entry name" value="FAD/NAD(P)-binding domain"/>
    <property type="match status" value="1"/>
</dbReference>
<dbReference type="AlphaFoldDB" id="A0A2J6TBL4"/>
<keyword evidence="5" id="KW-1133">Transmembrane helix</keyword>
<evidence type="ECO:0000256" key="1">
    <source>
        <dbReference type="ARBA" id="ARBA00022630"/>
    </source>
</evidence>
<evidence type="ECO:0000259" key="6">
    <source>
        <dbReference type="Pfam" id="PF01494"/>
    </source>
</evidence>
<dbReference type="PRINTS" id="PR00420">
    <property type="entry name" value="RNGMNOXGNASE"/>
</dbReference>
<dbReference type="Pfam" id="PF01494">
    <property type="entry name" value="FAD_binding_3"/>
    <property type="match status" value="1"/>
</dbReference>
<dbReference type="GO" id="GO:0071949">
    <property type="term" value="F:FAD binding"/>
    <property type="evidence" value="ECO:0007669"/>
    <property type="project" value="InterPro"/>
</dbReference>
<name>A0A2J6TBL4_9HELO</name>
<dbReference type="PANTHER" id="PTHR46972">
    <property type="entry name" value="MONOOXYGENASE ASQM-RELATED"/>
    <property type="match status" value="1"/>
</dbReference>
<protein>
    <submittedName>
        <fullName evidence="7">FAD/NAD(P)-binding domain-containing protein</fullName>
    </submittedName>
</protein>
<keyword evidence="2" id="KW-0274">FAD</keyword>
<keyword evidence="8" id="KW-1185">Reference proteome</keyword>
<evidence type="ECO:0000313" key="7">
    <source>
        <dbReference type="EMBL" id="PMD60427.1"/>
    </source>
</evidence>
<keyword evidence="5" id="KW-0812">Transmembrane</keyword>
<evidence type="ECO:0000256" key="3">
    <source>
        <dbReference type="ARBA" id="ARBA00023002"/>
    </source>
</evidence>
<dbReference type="GeneID" id="36586160"/>
<reference evidence="7 8" key="1">
    <citation type="submission" date="2016-04" db="EMBL/GenBank/DDBJ databases">
        <title>A degradative enzymes factory behind the ericoid mycorrhizal symbiosis.</title>
        <authorList>
            <consortium name="DOE Joint Genome Institute"/>
            <person name="Martino E."/>
            <person name="Morin E."/>
            <person name="Grelet G."/>
            <person name="Kuo A."/>
            <person name="Kohler A."/>
            <person name="Daghino S."/>
            <person name="Barry K."/>
            <person name="Choi C."/>
            <person name="Cichocki N."/>
            <person name="Clum A."/>
            <person name="Copeland A."/>
            <person name="Hainaut M."/>
            <person name="Haridas S."/>
            <person name="Labutti K."/>
            <person name="Lindquist E."/>
            <person name="Lipzen A."/>
            <person name="Khouja H.-R."/>
            <person name="Murat C."/>
            <person name="Ohm R."/>
            <person name="Olson A."/>
            <person name="Spatafora J."/>
            <person name="Veneault-Fourrey C."/>
            <person name="Henrissat B."/>
            <person name="Grigoriev I."/>
            <person name="Martin F."/>
            <person name="Perotto S."/>
        </authorList>
    </citation>
    <scope>NUCLEOTIDE SEQUENCE [LARGE SCALE GENOMIC DNA]</scope>
    <source>
        <strain evidence="7 8">E</strain>
    </source>
</reference>
<evidence type="ECO:0000256" key="2">
    <source>
        <dbReference type="ARBA" id="ARBA00022827"/>
    </source>
</evidence>
<evidence type="ECO:0000256" key="5">
    <source>
        <dbReference type="SAM" id="Phobius"/>
    </source>
</evidence>
<dbReference type="InterPro" id="IPR002938">
    <property type="entry name" value="FAD-bd"/>
</dbReference>
<dbReference type="InterPro" id="IPR036188">
    <property type="entry name" value="FAD/NAD-bd_sf"/>
</dbReference>
<dbReference type="Gene3D" id="3.50.50.60">
    <property type="entry name" value="FAD/NAD(P)-binding domain"/>
    <property type="match status" value="1"/>
</dbReference>
<feature type="transmembrane region" description="Helical" evidence="5">
    <location>
        <begin position="409"/>
        <end position="429"/>
    </location>
</feature>
<keyword evidence="1" id="KW-0285">Flavoprotein</keyword>
<dbReference type="RefSeq" id="XP_024737331.1">
    <property type="nucleotide sequence ID" value="XM_024878083.1"/>
</dbReference>
<keyword evidence="3" id="KW-0560">Oxidoreductase</keyword>
<dbReference type="OrthoDB" id="655030at2759"/>
<dbReference type="PANTHER" id="PTHR46972:SF1">
    <property type="entry name" value="FAD DEPENDENT OXIDOREDUCTASE DOMAIN-CONTAINING PROTEIN"/>
    <property type="match status" value="1"/>
</dbReference>
<evidence type="ECO:0000313" key="8">
    <source>
        <dbReference type="Proteomes" id="UP000235371"/>
    </source>
</evidence>
<gene>
    <name evidence="7" type="ORF">K444DRAFT_588986</name>
</gene>
<organism evidence="7 8">
    <name type="scientific">Hyaloscypha bicolor E</name>
    <dbReference type="NCBI Taxonomy" id="1095630"/>
    <lineage>
        <taxon>Eukaryota</taxon>
        <taxon>Fungi</taxon>
        <taxon>Dikarya</taxon>
        <taxon>Ascomycota</taxon>
        <taxon>Pezizomycotina</taxon>
        <taxon>Leotiomycetes</taxon>
        <taxon>Helotiales</taxon>
        <taxon>Hyaloscyphaceae</taxon>
        <taxon>Hyaloscypha</taxon>
        <taxon>Hyaloscypha bicolor</taxon>
    </lineage>
</organism>
<keyword evidence="4" id="KW-0503">Monooxygenase</keyword>